<protein>
    <recommendedName>
        <fullName evidence="3">Tir chaperone protein (CesT)</fullName>
    </recommendedName>
</protein>
<dbReference type="STRING" id="1279009.ADICEAN_02811"/>
<gene>
    <name evidence="1" type="ORF">ADICEAN_02811</name>
</gene>
<proteinExistence type="predicted"/>
<dbReference type="EMBL" id="AODQ01000075">
    <property type="protein sequence ID" value="EMR02065.1"/>
    <property type="molecule type" value="Genomic_DNA"/>
</dbReference>
<dbReference type="Gene3D" id="3.30.1460.10">
    <property type="match status" value="1"/>
</dbReference>
<dbReference type="SUPFAM" id="SSF69635">
    <property type="entry name" value="Type III secretory system chaperone-like"/>
    <property type="match status" value="1"/>
</dbReference>
<organism evidence="1 2">
    <name type="scientific">Cesiribacter andamanensis AMV16</name>
    <dbReference type="NCBI Taxonomy" id="1279009"/>
    <lineage>
        <taxon>Bacteria</taxon>
        <taxon>Pseudomonadati</taxon>
        <taxon>Bacteroidota</taxon>
        <taxon>Cytophagia</taxon>
        <taxon>Cytophagales</taxon>
        <taxon>Cesiribacteraceae</taxon>
        <taxon>Cesiribacter</taxon>
    </lineage>
</organism>
<dbReference type="AlphaFoldDB" id="M7NJU4"/>
<evidence type="ECO:0008006" key="3">
    <source>
        <dbReference type="Google" id="ProtNLM"/>
    </source>
</evidence>
<dbReference type="RefSeq" id="WP_009196199.1">
    <property type="nucleotide sequence ID" value="NZ_AODQ01000075.1"/>
</dbReference>
<evidence type="ECO:0000313" key="1">
    <source>
        <dbReference type="EMBL" id="EMR02065.1"/>
    </source>
</evidence>
<evidence type="ECO:0000313" key="2">
    <source>
        <dbReference type="Proteomes" id="UP000011910"/>
    </source>
</evidence>
<comment type="caution">
    <text evidence="1">The sequence shown here is derived from an EMBL/GenBank/DDBJ whole genome shotgun (WGS) entry which is preliminary data.</text>
</comment>
<dbReference type="InterPro" id="IPR054345">
    <property type="entry name" value="Tir-like"/>
</dbReference>
<dbReference type="Proteomes" id="UP000011910">
    <property type="component" value="Unassembled WGS sequence"/>
</dbReference>
<reference evidence="1 2" key="1">
    <citation type="journal article" date="2013" name="Genome Announc.">
        <title>Draft Genome Sequence of Cesiribacter andamanensis Strain AMV16T, Isolated from a Soil Sample from a Mud Volcano in the Andaman Islands, India.</title>
        <authorList>
            <person name="Shivaji S."/>
            <person name="Ara S."/>
            <person name="Begum Z."/>
            <person name="Srinivas T.N."/>
            <person name="Singh A."/>
            <person name="Kumar Pinnaka A."/>
        </authorList>
    </citation>
    <scope>NUCLEOTIDE SEQUENCE [LARGE SCALE GENOMIC DNA]</scope>
    <source>
        <strain evidence="1 2">AMV16</strain>
    </source>
</reference>
<dbReference type="eggNOG" id="ENOG502ZPB9">
    <property type="taxonomic scope" value="Bacteria"/>
</dbReference>
<dbReference type="OrthoDB" id="361060at2"/>
<keyword evidence="2" id="KW-1185">Reference proteome</keyword>
<name>M7NJU4_9BACT</name>
<sequence>MNCYFDKVKNYLLEMGCEIRMANEAEGLFVVNHQERGLHNLVIGCAEPLLILEQFIFEIREESPEVYRSLLQKNRDMIAGAFVLDESGRKVLYRNTLQLENLDLNEVEGTFNALSLLLSEYSEELIRFARQ</sequence>
<dbReference type="Pfam" id="PF22550">
    <property type="entry name" value="CesT_Tir_1"/>
    <property type="match status" value="1"/>
</dbReference>
<dbReference type="PATRIC" id="fig|1279009.4.peg.2849"/>
<accession>M7NJU4</accession>